<feature type="transmembrane region" description="Helical" evidence="2">
    <location>
        <begin position="53"/>
        <end position="73"/>
    </location>
</feature>
<dbReference type="InterPro" id="IPR005182">
    <property type="entry name" value="YdbS-like_PH"/>
</dbReference>
<sequence>MGLPDHHLTEGERRIRSFHPHWKRLAVPFLALLVIAAASGAAMYLMPGFAYEGYARIAVAAVAVGLLTVWSFVPYLQWKNTSYVLTTHRFTISAGVLSKSHDDIPMSKVNTVSADQTLLERLLGCGTLIVESAGGQGRITLRDIPRIQEVRAELFGALDALDDAHDALDGVHGGVHGGAHGGAQDDAADGGPGDARRPV</sequence>
<evidence type="ECO:0000259" key="3">
    <source>
        <dbReference type="Pfam" id="PF03703"/>
    </source>
</evidence>
<keyword evidence="2" id="KW-0472">Membrane</keyword>
<keyword evidence="2" id="KW-0812">Transmembrane</keyword>
<dbReference type="Proteomes" id="UP001595850">
    <property type="component" value="Unassembled WGS sequence"/>
</dbReference>
<feature type="compositionally biased region" description="Gly residues" evidence="1">
    <location>
        <begin position="172"/>
        <end position="181"/>
    </location>
</feature>
<keyword evidence="5" id="KW-1185">Reference proteome</keyword>
<dbReference type="RefSeq" id="WP_377286125.1">
    <property type="nucleotide sequence ID" value="NZ_JBHSBM010000011.1"/>
</dbReference>
<feature type="domain" description="YdbS-like PH" evidence="3">
    <location>
        <begin position="78"/>
        <end position="153"/>
    </location>
</feature>
<proteinExistence type="predicted"/>
<organism evidence="4 5">
    <name type="scientific">Planomonospora corallina</name>
    <dbReference type="NCBI Taxonomy" id="1806052"/>
    <lineage>
        <taxon>Bacteria</taxon>
        <taxon>Bacillati</taxon>
        <taxon>Actinomycetota</taxon>
        <taxon>Actinomycetes</taxon>
        <taxon>Streptosporangiales</taxon>
        <taxon>Streptosporangiaceae</taxon>
        <taxon>Planomonospora</taxon>
    </lineage>
</organism>
<protein>
    <submittedName>
        <fullName evidence="4">PH domain-containing protein</fullName>
    </submittedName>
</protein>
<evidence type="ECO:0000256" key="1">
    <source>
        <dbReference type="SAM" id="MobiDB-lite"/>
    </source>
</evidence>
<feature type="region of interest" description="Disordered" evidence="1">
    <location>
        <begin position="172"/>
        <end position="199"/>
    </location>
</feature>
<evidence type="ECO:0000256" key="2">
    <source>
        <dbReference type="SAM" id="Phobius"/>
    </source>
</evidence>
<comment type="caution">
    <text evidence="4">The sequence shown here is derived from an EMBL/GenBank/DDBJ whole genome shotgun (WGS) entry which is preliminary data.</text>
</comment>
<dbReference type="PANTHER" id="PTHR37938:SF1">
    <property type="entry name" value="BLL0215 PROTEIN"/>
    <property type="match status" value="1"/>
</dbReference>
<feature type="transmembrane region" description="Helical" evidence="2">
    <location>
        <begin position="25"/>
        <end position="47"/>
    </location>
</feature>
<gene>
    <name evidence="4" type="ORF">ACFOWE_06720</name>
</gene>
<reference evidence="5" key="1">
    <citation type="journal article" date="2019" name="Int. J. Syst. Evol. Microbiol.">
        <title>The Global Catalogue of Microorganisms (GCM) 10K type strain sequencing project: providing services to taxonomists for standard genome sequencing and annotation.</title>
        <authorList>
            <consortium name="The Broad Institute Genomics Platform"/>
            <consortium name="The Broad Institute Genome Sequencing Center for Infectious Disease"/>
            <person name="Wu L."/>
            <person name="Ma J."/>
        </authorList>
    </citation>
    <scope>NUCLEOTIDE SEQUENCE [LARGE SCALE GENOMIC DNA]</scope>
    <source>
        <strain evidence="5">TBRC 4489</strain>
    </source>
</reference>
<name>A0ABV8I268_9ACTN</name>
<evidence type="ECO:0000313" key="5">
    <source>
        <dbReference type="Proteomes" id="UP001595850"/>
    </source>
</evidence>
<dbReference type="EMBL" id="JBHSBM010000011">
    <property type="protein sequence ID" value="MFC4057980.1"/>
    <property type="molecule type" value="Genomic_DNA"/>
</dbReference>
<evidence type="ECO:0000313" key="4">
    <source>
        <dbReference type="EMBL" id="MFC4057980.1"/>
    </source>
</evidence>
<keyword evidence="2" id="KW-1133">Transmembrane helix</keyword>
<dbReference type="PANTHER" id="PTHR37938">
    <property type="entry name" value="BLL0215 PROTEIN"/>
    <property type="match status" value="1"/>
</dbReference>
<accession>A0ABV8I268</accession>
<dbReference type="Pfam" id="PF03703">
    <property type="entry name" value="bPH_2"/>
    <property type="match status" value="1"/>
</dbReference>